<dbReference type="OrthoDB" id="9768177at2"/>
<dbReference type="NCBIfam" id="TIGR04056">
    <property type="entry name" value="OMP_RagA_SusC"/>
    <property type="match status" value="1"/>
</dbReference>
<dbReference type="Pfam" id="PF07715">
    <property type="entry name" value="Plug"/>
    <property type="match status" value="1"/>
</dbReference>
<dbReference type="EMBL" id="WQLA01000008">
    <property type="protein sequence ID" value="MVN93015.1"/>
    <property type="molecule type" value="Genomic_DNA"/>
</dbReference>
<comment type="subcellular location">
    <subcellularLocation>
        <location evidence="1 11">Cell outer membrane</location>
        <topology evidence="1 11">Multi-pass membrane protein</topology>
    </subcellularLocation>
</comment>
<keyword evidence="9 11" id="KW-0472">Membrane</keyword>
<evidence type="ECO:0000256" key="11">
    <source>
        <dbReference type="PROSITE-ProRule" id="PRU01360"/>
    </source>
</evidence>
<evidence type="ECO:0000256" key="6">
    <source>
        <dbReference type="ARBA" id="ARBA00023004"/>
    </source>
</evidence>
<evidence type="ECO:0000256" key="12">
    <source>
        <dbReference type="RuleBase" id="RU003357"/>
    </source>
</evidence>
<accession>A0A6I4ICT9</accession>
<evidence type="ECO:0000256" key="9">
    <source>
        <dbReference type="ARBA" id="ARBA00023136"/>
    </source>
</evidence>
<dbReference type="InterPro" id="IPR037066">
    <property type="entry name" value="Plug_dom_sf"/>
</dbReference>
<keyword evidence="2 11" id="KW-0813">Transport</keyword>
<evidence type="ECO:0000256" key="3">
    <source>
        <dbReference type="ARBA" id="ARBA00022452"/>
    </source>
</evidence>
<dbReference type="InterPro" id="IPR012910">
    <property type="entry name" value="Plug_dom"/>
</dbReference>
<dbReference type="InterPro" id="IPR039426">
    <property type="entry name" value="TonB-dep_rcpt-like"/>
</dbReference>
<evidence type="ECO:0000256" key="5">
    <source>
        <dbReference type="ARBA" id="ARBA00022692"/>
    </source>
</evidence>
<dbReference type="Pfam" id="PF13715">
    <property type="entry name" value="CarbopepD_reg_2"/>
    <property type="match status" value="1"/>
</dbReference>
<dbReference type="InterPro" id="IPR008969">
    <property type="entry name" value="CarboxyPept-like_regulatory"/>
</dbReference>
<evidence type="ECO:0000256" key="10">
    <source>
        <dbReference type="ARBA" id="ARBA00023237"/>
    </source>
</evidence>
<keyword evidence="16" id="KW-1185">Reference proteome</keyword>
<dbReference type="GO" id="GO:0009279">
    <property type="term" value="C:cell outer membrane"/>
    <property type="evidence" value="ECO:0007669"/>
    <property type="project" value="UniProtKB-SubCell"/>
</dbReference>
<dbReference type="Gene3D" id="2.60.40.1120">
    <property type="entry name" value="Carboxypeptidase-like, regulatory domain"/>
    <property type="match status" value="1"/>
</dbReference>
<evidence type="ECO:0000259" key="13">
    <source>
        <dbReference type="Pfam" id="PF00593"/>
    </source>
</evidence>
<evidence type="ECO:0000256" key="4">
    <source>
        <dbReference type="ARBA" id="ARBA00022496"/>
    </source>
</evidence>
<dbReference type="Gene3D" id="2.40.170.20">
    <property type="entry name" value="TonB-dependent receptor, beta-barrel domain"/>
    <property type="match status" value="1"/>
</dbReference>
<evidence type="ECO:0000256" key="8">
    <source>
        <dbReference type="ARBA" id="ARBA00023077"/>
    </source>
</evidence>
<keyword evidence="7" id="KW-0406">Ion transport</keyword>
<sequence>MIKTLLLSIVVLFSFSNIFAQQRIITGKVTESETSAILPGVSVTVKGTTIGVNTNSEGRYSLSVPSNASVLVFTQVGMQPTEISINNQNVINVQLKPDSRQLSEVIVNAIGVETQRDKFASSVSTVKGKNIAQSGETNLLTGMSNKLSGVLITRNGGDPGSGGYIQVRGQNTINGNAQPLFIVDGMPVSNSNDNLGAAAANGIVQQSRINDINPEDIESMEVLKGASAAALWGTRAANGVIIIKTKRGRNTNGKLNITYKSTISFDRVNKLPSLQTAYGQGSGGFYNQGNKVSFGDLIASRTGGSDTYITSPNASGYQGYVTFPDGSQRYAIASGNAANPHGGKNSTETYDHYKDIFRTGHFWENNLTLSGGDSKSTFLMSYGNLTQNGVAKAFSKYGRNTARVNAASQFNSWLRGSANISYAKINSQRNQEGDNVDGLMLAATRTPADFDNRYYTGTYTSTTGEMFQNAHVSYRNPLGKDLGTIYANPIWNLYNNRNSSDVDRFTGTFELNITPVNWLSVTGRAGIDNFTEDRTERFARNSATFLNGYLSKNLLMEKQFNTDVFASANKTWSDQFKGTLLVGFNYNNRRRSTRSDAISNLIVPTAPDILTNALNSNLIAGNTTSLIRTYAYYLQTDVEALDMFYLTLTGRSESASTFGNKTSSSFFFPSAALAWQLTKLKAFNNLTFLDFAKLRATWGQVGIQPQPYQNFTAFSPAIYGDTFTRGLSSASALYGGGYSRSFVEGNNYLKPERKTETELGLDLRMFKSRVTFSTTVYTNKTKDVILSLNVPNETGFTVRNTNAAVLSNKGIEFDAGADVLNVNAFRWNLSANFSANRSKVNSLAGTTVYTLPDAFLGLASLIPGQAFGSFYSTDFLKDGSGKYILDNNGFPQPGISNEIVGNPNPKWQGGLGTTLSYKKLSLYVLFSRVAGNAIFNGTRGSLYSIGTHADQGQTAIAPAGGVRDVSGALIPAGTSFQGYVTDFGAGPVAINQAWWQGRGSASNTASYKQFVEDGSATRLREVTLTYTLNSPAFQRLTHLAAVDFSVTGRNMVLWTKYTGVDPETNVTGAGLSRGQDWFNNPNTRSLLFSLQIRY</sequence>
<dbReference type="Pfam" id="PF00593">
    <property type="entry name" value="TonB_dep_Rec_b-barrel"/>
    <property type="match status" value="1"/>
</dbReference>
<dbReference type="AlphaFoldDB" id="A0A6I4ICT9"/>
<evidence type="ECO:0000259" key="14">
    <source>
        <dbReference type="Pfam" id="PF07715"/>
    </source>
</evidence>
<evidence type="ECO:0000256" key="7">
    <source>
        <dbReference type="ARBA" id="ARBA00023065"/>
    </source>
</evidence>
<evidence type="ECO:0000256" key="1">
    <source>
        <dbReference type="ARBA" id="ARBA00004571"/>
    </source>
</evidence>
<dbReference type="PANTHER" id="PTHR32552:SF81">
    <property type="entry name" value="TONB-DEPENDENT OUTER MEMBRANE RECEPTOR"/>
    <property type="match status" value="1"/>
</dbReference>
<comment type="caution">
    <text evidence="15">The sequence shown here is derived from an EMBL/GenBank/DDBJ whole genome shotgun (WGS) entry which is preliminary data.</text>
</comment>
<keyword evidence="4" id="KW-0410">Iron transport</keyword>
<dbReference type="Proteomes" id="UP000434850">
    <property type="component" value="Unassembled WGS sequence"/>
</dbReference>
<keyword evidence="3 11" id="KW-1134">Transmembrane beta strand</keyword>
<proteinExistence type="inferred from homology"/>
<keyword evidence="6" id="KW-0408">Iron</keyword>
<dbReference type="NCBIfam" id="TIGR04057">
    <property type="entry name" value="SusC_RagA_signa"/>
    <property type="match status" value="1"/>
</dbReference>
<keyword evidence="10 11" id="KW-0998">Cell outer membrane</keyword>
<reference evidence="15 16" key="1">
    <citation type="submission" date="2019-12" db="EMBL/GenBank/DDBJ databases">
        <title>Mucilaginibacter sp. HME9299 genome sequencing and assembly.</title>
        <authorList>
            <person name="Kang H."/>
            <person name="Kim H."/>
            <person name="Joh K."/>
        </authorList>
    </citation>
    <scope>NUCLEOTIDE SEQUENCE [LARGE SCALE GENOMIC DNA]</scope>
    <source>
        <strain evidence="15 16">HME9299</strain>
    </source>
</reference>
<comment type="similarity">
    <text evidence="11 12">Belongs to the TonB-dependent receptor family.</text>
</comment>
<evidence type="ECO:0000256" key="2">
    <source>
        <dbReference type="ARBA" id="ARBA00022448"/>
    </source>
</evidence>
<dbReference type="GO" id="GO:0006826">
    <property type="term" value="P:iron ion transport"/>
    <property type="evidence" value="ECO:0007669"/>
    <property type="project" value="UniProtKB-KW"/>
</dbReference>
<dbReference type="SUPFAM" id="SSF56935">
    <property type="entry name" value="Porins"/>
    <property type="match status" value="1"/>
</dbReference>
<keyword evidence="8 12" id="KW-0798">TonB box</keyword>
<dbReference type="PROSITE" id="PS52016">
    <property type="entry name" value="TONB_DEPENDENT_REC_3"/>
    <property type="match status" value="1"/>
</dbReference>
<dbReference type="RefSeq" id="WP_157543334.1">
    <property type="nucleotide sequence ID" value="NZ_WQLA01000008.1"/>
</dbReference>
<protein>
    <submittedName>
        <fullName evidence="15">SusC/RagA family TonB-linked outer membrane protein</fullName>
    </submittedName>
</protein>
<evidence type="ECO:0000313" key="15">
    <source>
        <dbReference type="EMBL" id="MVN93015.1"/>
    </source>
</evidence>
<evidence type="ECO:0000313" key="16">
    <source>
        <dbReference type="Proteomes" id="UP000434850"/>
    </source>
</evidence>
<dbReference type="Gene3D" id="2.170.130.10">
    <property type="entry name" value="TonB-dependent receptor, plug domain"/>
    <property type="match status" value="1"/>
</dbReference>
<dbReference type="InterPro" id="IPR023997">
    <property type="entry name" value="TonB-dep_OMP_SusC/RagA_CS"/>
</dbReference>
<feature type="domain" description="TonB-dependent receptor plug" evidence="14">
    <location>
        <begin position="118"/>
        <end position="240"/>
    </location>
</feature>
<dbReference type="PANTHER" id="PTHR32552">
    <property type="entry name" value="FERRICHROME IRON RECEPTOR-RELATED"/>
    <property type="match status" value="1"/>
</dbReference>
<gene>
    <name evidence="15" type="ORF">GO816_17930</name>
</gene>
<organism evidence="15 16">
    <name type="scientific">Mucilaginibacter aquatilis</name>
    <dbReference type="NCBI Taxonomy" id="1517760"/>
    <lineage>
        <taxon>Bacteria</taxon>
        <taxon>Pseudomonadati</taxon>
        <taxon>Bacteroidota</taxon>
        <taxon>Sphingobacteriia</taxon>
        <taxon>Sphingobacteriales</taxon>
        <taxon>Sphingobacteriaceae</taxon>
        <taxon>Mucilaginibacter</taxon>
    </lineage>
</organism>
<dbReference type="InterPro" id="IPR023996">
    <property type="entry name" value="TonB-dep_OMP_SusC/RagA"/>
</dbReference>
<dbReference type="InterPro" id="IPR000531">
    <property type="entry name" value="Beta-barrel_TonB"/>
</dbReference>
<feature type="domain" description="TonB-dependent receptor-like beta-barrel" evidence="13">
    <location>
        <begin position="449"/>
        <end position="917"/>
    </location>
</feature>
<dbReference type="InterPro" id="IPR036942">
    <property type="entry name" value="Beta-barrel_TonB_sf"/>
</dbReference>
<name>A0A6I4ICT9_9SPHI</name>
<dbReference type="SUPFAM" id="SSF49464">
    <property type="entry name" value="Carboxypeptidase regulatory domain-like"/>
    <property type="match status" value="1"/>
</dbReference>
<keyword evidence="5 11" id="KW-0812">Transmembrane</keyword>